<evidence type="ECO:0008006" key="4">
    <source>
        <dbReference type="Google" id="ProtNLM"/>
    </source>
</evidence>
<dbReference type="HOGENOM" id="CLU_147308_0_0_6"/>
<dbReference type="AlphaFoldDB" id="A0A0F6TQ05"/>
<feature type="signal peptide" evidence="1">
    <location>
        <begin position="1"/>
        <end position="25"/>
    </location>
</feature>
<dbReference type="EMBL" id="CP010975">
    <property type="protein sequence ID" value="AKE51434.1"/>
    <property type="molecule type" value="Genomic_DNA"/>
</dbReference>
<reference evidence="2 3" key="1">
    <citation type="submission" date="2015-02" db="EMBL/GenBank/DDBJ databases">
        <title>Complete genome sequence of Kangiella geojedonensis strain YCS-5T.</title>
        <authorList>
            <person name="Kim K.M."/>
        </authorList>
    </citation>
    <scope>NUCLEOTIDE SEQUENCE [LARGE SCALE GENOMIC DNA]</scope>
    <source>
        <strain evidence="2 3">YCS-5</strain>
    </source>
</reference>
<dbReference type="STRING" id="914150.TQ33_0448"/>
<organism evidence="2 3">
    <name type="scientific">Kangiella geojedonensis</name>
    <dbReference type="NCBI Taxonomy" id="914150"/>
    <lineage>
        <taxon>Bacteria</taxon>
        <taxon>Pseudomonadati</taxon>
        <taxon>Pseudomonadota</taxon>
        <taxon>Gammaproteobacteria</taxon>
        <taxon>Kangiellales</taxon>
        <taxon>Kangiellaceae</taxon>
        <taxon>Kangiella</taxon>
    </lineage>
</organism>
<evidence type="ECO:0000313" key="2">
    <source>
        <dbReference type="EMBL" id="AKE51434.1"/>
    </source>
</evidence>
<dbReference type="Proteomes" id="UP000034071">
    <property type="component" value="Chromosome"/>
</dbReference>
<gene>
    <name evidence="2" type="ORF">TQ33_0448</name>
</gene>
<protein>
    <recommendedName>
        <fullName evidence="4">Lipoprotein</fullName>
    </recommendedName>
</protein>
<evidence type="ECO:0000256" key="1">
    <source>
        <dbReference type="SAM" id="SignalP"/>
    </source>
</evidence>
<keyword evidence="1" id="KW-0732">Signal</keyword>
<dbReference type="KEGG" id="kge:TQ33_0448"/>
<accession>A0A0F6TQ05</accession>
<keyword evidence="3" id="KW-1185">Reference proteome</keyword>
<proteinExistence type="predicted"/>
<feature type="chain" id="PRO_5005436868" description="Lipoprotein" evidence="1">
    <location>
        <begin position="26"/>
        <end position="135"/>
    </location>
</feature>
<sequence length="135" mass="14597">MKLNKYLLLGAMAVLMSLTQSCSQANSDSSNNASPQDLYAQIQQAASTEGCSTSADCGLLPIGNKPCGGPEAYMPYSKSNSDVDALEKMGQQYADMRRQYNKDNQMMGTCQVTPKPNVSCIRNQCVASEQSTHIQ</sequence>
<dbReference type="PROSITE" id="PS51257">
    <property type="entry name" value="PROKAR_LIPOPROTEIN"/>
    <property type="match status" value="1"/>
</dbReference>
<name>A0A0F6TQ05_9GAMM</name>
<evidence type="ECO:0000313" key="3">
    <source>
        <dbReference type="Proteomes" id="UP000034071"/>
    </source>
</evidence>